<dbReference type="Pfam" id="PF04230">
    <property type="entry name" value="PS_pyruv_trans"/>
    <property type="match status" value="1"/>
</dbReference>
<keyword evidence="2" id="KW-0328">Glycosyltransferase</keyword>
<proteinExistence type="predicted"/>
<organism evidence="2 3">
    <name type="scientific">Muricoccus vinaceus</name>
    <dbReference type="NCBI Taxonomy" id="424704"/>
    <lineage>
        <taxon>Bacteria</taxon>
        <taxon>Pseudomonadati</taxon>
        <taxon>Pseudomonadota</taxon>
        <taxon>Alphaproteobacteria</taxon>
        <taxon>Acetobacterales</taxon>
        <taxon>Roseomonadaceae</taxon>
        <taxon>Muricoccus</taxon>
    </lineage>
</organism>
<comment type="caution">
    <text evidence="2">The sequence shown here is derived from an EMBL/GenBank/DDBJ whole genome shotgun (WGS) entry which is preliminary data.</text>
</comment>
<dbReference type="InterPro" id="IPR011990">
    <property type="entry name" value="TPR-like_helical_dom_sf"/>
</dbReference>
<dbReference type="Proteomes" id="UP001589789">
    <property type="component" value="Unassembled WGS sequence"/>
</dbReference>
<dbReference type="EC" id="2.4.-.-" evidence="2"/>
<dbReference type="SUPFAM" id="SSF48452">
    <property type="entry name" value="TPR-like"/>
    <property type="match status" value="1"/>
</dbReference>
<protein>
    <submittedName>
        <fullName evidence="2">Polysaccharide pyruvyl transferase family protein</fullName>
        <ecNumber evidence="2">2.4.-.-</ecNumber>
    </submittedName>
</protein>
<keyword evidence="3" id="KW-1185">Reference proteome</keyword>
<evidence type="ECO:0000313" key="2">
    <source>
        <dbReference type="EMBL" id="MFC0384575.1"/>
    </source>
</evidence>
<dbReference type="EMBL" id="JBHLVZ010000002">
    <property type="protein sequence ID" value="MFC0384575.1"/>
    <property type="molecule type" value="Genomic_DNA"/>
</dbReference>
<feature type="domain" description="Polysaccharide pyruvyl transferase" evidence="1">
    <location>
        <begin position="396"/>
        <end position="538"/>
    </location>
</feature>
<dbReference type="RefSeq" id="WP_377048642.1">
    <property type="nucleotide sequence ID" value="NZ_JBHLVZ010000002.1"/>
</dbReference>
<accession>A0ABV6ILT4</accession>
<keyword evidence="2" id="KW-0808">Transferase</keyword>
<evidence type="ECO:0000259" key="1">
    <source>
        <dbReference type="Pfam" id="PF04230"/>
    </source>
</evidence>
<reference evidence="2 3" key="1">
    <citation type="submission" date="2024-09" db="EMBL/GenBank/DDBJ databases">
        <authorList>
            <person name="Sun Q."/>
            <person name="Mori K."/>
        </authorList>
    </citation>
    <scope>NUCLEOTIDE SEQUENCE [LARGE SCALE GENOMIC DNA]</scope>
    <source>
        <strain evidence="2 3">CCM 7468</strain>
    </source>
</reference>
<gene>
    <name evidence="2" type="ORF">ACFFIC_03305</name>
</gene>
<dbReference type="InterPro" id="IPR007345">
    <property type="entry name" value="Polysacch_pyruvyl_Trfase"/>
</dbReference>
<evidence type="ECO:0000313" key="3">
    <source>
        <dbReference type="Proteomes" id="UP001589789"/>
    </source>
</evidence>
<sequence length="642" mass="71456">MTAIMAAEAKSLPRVPTLVSFYGGSRYYYEAAERLMQACERLGVPHDIQEVTKREDESWSHICRRKIPFYRDMLAKHPDGIFWADVDTVLVQRPALFDNASYDIAAFLRGFRNLRDYDPVQLARTFHPGFIHFNGTGKTRRFVEHMAALERDSTSTGTDDFFLEEAWQSFPEALAVMLLPGDMIAKTEARIGAGTCFVFGESGNVAAFKGQVEQHAARVFELRRQTRLLINYAAQCIRNGKREQARTFLQKAHGIDRTDHHAALSLARLSLKMDDPEGAARVVKATFGGAPEAAEPRKILVEAALATGNWRRAHTNLQKLEAMEEPEVQAFAQSRRFLVGLEKRAEALQLRREERPAVYWMDTPFPGNFGDVLNPFLVESLSGLPPRHAREGDGILAIGSVIKFARPGTVVWGTGTPRMTDVLSPEADYRAVRGPMSRQLVENSGGKPPDVFGDPAMLLPLIHTPRSPKRHKLGFIRHYTHQHEPIRCDGVKEISILCVGEEGIRTFIDEVNECEHIASTSLHGLIVAHAYGIPTRWCDFLEADWTLPGDGTKFEDHYAAFGIRFRPPTNLSGVPVMTPAFAAECDEVVTRPFDAAALLRVAPFPLLPRFRSIAGLDGGAGHRHLSTLGFKTPGRALETAEA</sequence>
<name>A0ABV6ILT4_9PROT</name>
<dbReference type="GO" id="GO:0016757">
    <property type="term" value="F:glycosyltransferase activity"/>
    <property type="evidence" value="ECO:0007669"/>
    <property type="project" value="UniProtKB-KW"/>
</dbReference>
<dbReference type="Gene3D" id="1.25.40.10">
    <property type="entry name" value="Tetratricopeptide repeat domain"/>
    <property type="match status" value="1"/>
</dbReference>